<proteinExistence type="predicted"/>
<reference evidence="1" key="1">
    <citation type="submission" date="2014-11" db="EMBL/GenBank/DDBJ databases">
        <authorList>
            <person name="Amaro Gonzalez C."/>
        </authorList>
    </citation>
    <scope>NUCLEOTIDE SEQUENCE</scope>
</reference>
<dbReference type="EMBL" id="GBXM01073339">
    <property type="protein sequence ID" value="JAH35238.1"/>
    <property type="molecule type" value="Transcribed_RNA"/>
</dbReference>
<evidence type="ECO:0000313" key="1">
    <source>
        <dbReference type="EMBL" id="JAH35238.1"/>
    </source>
</evidence>
<protein>
    <submittedName>
        <fullName evidence="1">Uncharacterized protein</fullName>
    </submittedName>
</protein>
<sequence length="19" mass="2399">MILTSKHQIRFLKKHYKIN</sequence>
<reference evidence="1" key="2">
    <citation type="journal article" date="2015" name="Fish Shellfish Immunol.">
        <title>Early steps in the European eel (Anguilla anguilla)-Vibrio vulnificus interaction in the gills: Role of the RtxA13 toxin.</title>
        <authorList>
            <person name="Callol A."/>
            <person name="Pajuelo D."/>
            <person name="Ebbesson L."/>
            <person name="Teles M."/>
            <person name="MacKenzie S."/>
            <person name="Amaro C."/>
        </authorList>
    </citation>
    <scope>NUCLEOTIDE SEQUENCE</scope>
</reference>
<name>A0A0E9S400_ANGAN</name>
<dbReference type="AlphaFoldDB" id="A0A0E9S400"/>
<accession>A0A0E9S400</accession>
<organism evidence="1">
    <name type="scientific">Anguilla anguilla</name>
    <name type="common">European freshwater eel</name>
    <name type="synonym">Muraena anguilla</name>
    <dbReference type="NCBI Taxonomy" id="7936"/>
    <lineage>
        <taxon>Eukaryota</taxon>
        <taxon>Metazoa</taxon>
        <taxon>Chordata</taxon>
        <taxon>Craniata</taxon>
        <taxon>Vertebrata</taxon>
        <taxon>Euteleostomi</taxon>
        <taxon>Actinopterygii</taxon>
        <taxon>Neopterygii</taxon>
        <taxon>Teleostei</taxon>
        <taxon>Anguilliformes</taxon>
        <taxon>Anguillidae</taxon>
        <taxon>Anguilla</taxon>
    </lineage>
</organism>